<accession>A0A414L1X1</accession>
<sequence>SGNSSIHYGELDSLGRATGVDATITVDMVGTGTPAKSSIKPAGFEGQKAGHARGHLLGNQLGGAGDDPRNLTTLFQNPVNHPVMSSVEGSVRKAVEAGEVVQYSVKPIYEGNTLIPSGVTIKAEGDKGFYIYQTILNRK</sequence>
<feature type="non-terminal residue" evidence="2">
    <location>
        <position position="1"/>
    </location>
</feature>
<dbReference type="EMBL" id="QSKW01000093">
    <property type="protein sequence ID" value="RHE88653.1"/>
    <property type="molecule type" value="Genomic_DNA"/>
</dbReference>
<comment type="caution">
    <text evidence="2">The sequence shown here is derived from an EMBL/GenBank/DDBJ whole genome shotgun (WGS) entry which is preliminary data.</text>
</comment>
<dbReference type="AlphaFoldDB" id="A0A414L1X1"/>
<name>A0A414L1X1_9FIRM</name>
<evidence type="ECO:0000313" key="2">
    <source>
        <dbReference type="EMBL" id="RHE88653.1"/>
    </source>
</evidence>
<dbReference type="Proteomes" id="UP000286271">
    <property type="component" value="Unassembled WGS sequence"/>
</dbReference>
<proteinExistence type="predicted"/>
<organism evidence="2 3">
    <name type="scientific">Roseburia inulinivorans</name>
    <dbReference type="NCBI Taxonomy" id="360807"/>
    <lineage>
        <taxon>Bacteria</taxon>
        <taxon>Bacillati</taxon>
        <taxon>Bacillota</taxon>
        <taxon>Clostridia</taxon>
        <taxon>Lachnospirales</taxon>
        <taxon>Lachnospiraceae</taxon>
        <taxon>Roseburia</taxon>
    </lineage>
</organism>
<protein>
    <recommendedName>
        <fullName evidence="1">Type VII secretion system protein EssD-like domain-containing protein</fullName>
    </recommendedName>
</protein>
<gene>
    <name evidence="2" type="ORF">DW707_18835</name>
</gene>
<reference evidence="2 3" key="1">
    <citation type="submission" date="2018-08" db="EMBL/GenBank/DDBJ databases">
        <title>A genome reference for cultivated species of the human gut microbiota.</title>
        <authorList>
            <person name="Zou Y."/>
            <person name="Xue W."/>
            <person name="Luo G."/>
        </authorList>
    </citation>
    <scope>NUCLEOTIDE SEQUENCE [LARGE SCALE GENOMIC DNA]</scope>
    <source>
        <strain evidence="2 3">AM27-11</strain>
    </source>
</reference>
<dbReference type="Gene3D" id="3.40.570.10">
    <property type="entry name" value="Extracellular Endonuclease, subunit A"/>
    <property type="match status" value="1"/>
</dbReference>
<feature type="domain" description="Type VII secretion system protein EssD-like" evidence="1">
    <location>
        <begin position="7"/>
        <end position="124"/>
    </location>
</feature>
<evidence type="ECO:0000259" key="1">
    <source>
        <dbReference type="Pfam" id="PF13930"/>
    </source>
</evidence>
<dbReference type="Pfam" id="PF13930">
    <property type="entry name" value="Endonuclea_NS_2"/>
    <property type="match status" value="1"/>
</dbReference>
<dbReference type="InterPro" id="IPR044929">
    <property type="entry name" value="DNA/RNA_non-sp_Endonuclease_sf"/>
</dbReference>
<dbReference type="InterPro" id="IPR044927">
    <property type="entry name" value="Endonuclea_NS_2"/>
</dbReference>
<evidence type="ECO:0000313" key="3">
    <source>
        <dbReference type="Proteomes" id="UP000286271"/>
    </source>
</evidence>
<dbReference type="RefSeq" id="WP_182365019.1">
    <property type="nucleotide sequence ID" value="NZ_QSKW01000093.1"/>
</dbReference>